<dbReference type="AlphaFoldDB" id="A0A1G6L6K4"/>
<feature type="transmembrane region" description="Helical" evidence="1">
    <location>
        <begin position="37"/>
        <end position="57"/>
    </location>
</feature>
<organism evidence="2 3">
    <name type="scientific">Melghirimyces thermohalophilus</name>
    <dbReference type="NCBI Taxonomy" id="1236220"/>
    <lineage>
        <taxon>Bacteria</taxon>
        <taxon>Bacillati</taxon>
        <taxon>Bacillota</taxon>
        <taxon>Bacilli</taxon>
        <taxon>Bacillales</taxon>
        <taxon>Thermoactinomycetaceae</taxon>
        <taxon>Melghirimyces</taxon>
    </lineage>
</organism>
<accession>A0A1G6L6K4</accession>
<dbReference type="Proteomes" id="UP000199387">
    <property type="component" value="Unassembled WGS sequence"/>
</dbReference>
<proteinExistence type="predicted"/>
<reference evidence="2 3" key="1">
    <citation type="submission" date="2016-10" db="EMBL/GenBank/DDBJ databases">
        <authorList>
            <person name="de Groot N.N."/>
        </authorList>
    </citation>
    <scope>NUCLEOTIDE SEQUENCE [LARGE SCALE GENOMIC DNA]</scope>
    <source>
        <strain evidence="2 3">DSM 45514</strain>
    </source>
</reference>
<feature type="transmembrane region" description="Helical" evidence="1">
    <location>
        <begin position="12"/>
        <end position="31"/>
    </location>
</feature>
<sequence>MNRSRWIAGSYHLLTVLATLAIPLLIFFGSRNRGSESAYGVVGAILAFVLLSAYLIFSNMKRGR</sequence>
<evidence type="ECO:0000313" key="3">
    <source>
        <dbReference type="Proteomes" id="UP000199387"/>
    </source>
</evidence>
<name>A0A1G6L6K4_9BACL</name>
<keyword evidence="1" id="KW-0812">Transmembrane</keyword>
<keyword evidence="1" id="KW-0472">Membrane</keyword>
<keyword evidence="1" id="KW-1133">Transmembrane helix</keyword>
<dbReference type="EMBL" id="FMZA01000007">
    <property type="protein sequence ID" value="SDC38874.1"/>
    <property type="molecule type" value="Genomic_DNA"/>
</dbReference>
<keyword evidence="3" id="KW-1185">Reference proteome</keyword>
<gene>
    <name evidence="2" type="ORF">SAMN04488112_10774</name>
</gene>
<dbReference type="RefSeq" id="WP_091568014.1">
    <property type="nucleotide sequence ID" value="NZ_FMZA01000007.1"/>
</dbReference>
<evidence type="ECO:0000256" key="1">
    <source>
        <dbReference type="SAM" id="Phobius"/>
    </source>
</evidence>
<evidence type="ECO:0000313" key="2">
    <source>
        <dbReference type="EMBL" id="SDC38874.1"/>
    </source>
</evidence>
<protein>
    <submittedName>
        <fullName evidence="2">Uncharacterized protein</fullName>
    </submittedName>
</protein>
<dbReference type="STRING" id="1236220.SAMN04488112_10774"/>
<dbReference type="OrthoDB" id="2990510at2"/>